<keyword evidence="5 9" id="KW-0812">Transmembrane</keyword>
<name>A0A060HW93_RHIET</name>
<gene>
    <name evidence="11" type="primary">bztB</name>
    <name evidence="11" type="ORF">IE4771_CH02093</name>
</gene>
<dbReference type="RefSeq" id="WP_210168905.1">
    <property type="nucleotide sequence ID" value="NZ_CP006986.1"/>
</dbReference>
<accession>A0A060HW93</accession>
<evidence type="ECO:0000259" key="10">
    <source>
        <dbReference type="PROSITE" id="PS50928"/>
    </source>
</evidence>
<comment type="similarity">
    <text evidence="2">Belongs to the binding-protein-dependent transport system permease family. HisMQ subfamily.</text>
</comment>
<sequence length="417" mass="45801">MVTTDLSAPSEPFRLRMLLDDVRYRSYTIQIFALMCLMLGVAWLVDNTAHNLTAMGKDYSFSFLWAPAGYDINQRPIEYTSQMSHARAALVGFLNTVILAVMSCVTATIIGIFAGVLRLSNNWIVARLMTIYVELFRNIPALLWILVFGAIMTEAVPAPNAFRGDHPSASMIFGAIAVTNRGIYAPSPAFAADLGIIDLGVAQISVGWLAVVTVVVLCLFLNRALVNRAERVQSETGIRPKTWWKSIVVLLLPPLILLWIVGFHWEYPALRGLNFQGGVQLRNALIAMWLGLSIYTGAFIAEIVRAGVLAISKGQSEAAHALGLRPGRTMRLVILPQALRVIMPPLISMYLDITKNTSLGLAVGYMDLRSTLGGITINQTGRELEGMTLMMLVYLLASLSISGVMNVFNNSVKLKER</sequence>
<dbReference type="PANTHER" id="PTHR30614">
    <property type="entry name" value="MEMBRANE COMPONENT OF AMINO ACID ABC TRANSPORTER"/>
    <property type="match status" value="1"/>
</dbReference>
<dbReference type="GO" id="GO:0022857">
    <property type="term" value="F:transmembrane transporter activity"/>
    <property type="evidence" value="ECO:0007669"/>
    <property type="project" value="InterPro"/>
</dbReference>
<feature type="transmembrane region" description="Helical" evidence="9">
    <location>
        <begin position="93"/>
        <end position="119"/>
    </location>
</feature>
<dbReference type="PROSITE" id="PS50928">
    <property type="entry name" value="ABC_TM1"/>
    <property type="match status" value="1"/>
</dbReference>
<feature type="transmembrane region" description="Helical" evidence="9">
    <location>
        <begin position="332"/>
        <end position="351"/>
    </location>
</feature>
<dbReference type="PANTHER" id="PTHR30614:SF37">
    <property type="entry name" value="AMINO-ACID ABC TRANSPORTER PERMEASE PROTEIN YHDX-RELATED"/>
    <property type="match status" value="1"/>
</dbReference>
<evidence type="ECO:0000256" key="5">
    <source>
        <dbReference type="ARBA" id="ARBA00022692"/>
    </source>
</evidence>
<feature type="domain" description="ABC transmembrane type-1" evidence="10">
    <location>
        <begin position="93"/>
        <end position="405"/>
    </location>
</feature>
<evidence type="ECO:0000313" key="11">
    <source>
        <dbReference type="EMBL" id="AIC27203.1"/>
    </source>
</evidence>
<keyword evidence="4" id="KW-1003">Cell membrane</keyword>
<feature type="transmembrane region" description="Helical" evidence="9">
    <location>
        <begin position="131"/>
        <end position="152"/>
    </location>
</feature>
<dbReference type="KEGG" id="rei:IE4771_CH02093"/>
<evidence type="ECO:0000313" key="12">
    <source>
        <dbReference type="Proteomes" id="UP000027180"/>
    </source>
</evidence>
<dbReference type="CDD" id="cd06261">
    <property type="entry name" value="TM_PBP2"/>
    <property type="match status" value="2"/>
</dbReference>
<evidence type="ECO:0000256" key="6">
    <source>
        <dbReference type="ARBA" id="ARBA00022970"/>
    </source>
</evidence>
<dbReference type="InterPro" id="IPR043429">
    <property type="entry name" value="ArtM/GltK/GlnP/TcyL/YhdX-like"/>
</dbReference>
<dbReference type="Pfam" id="PF00528">
    <property type="entry name" value="BPD_transp_1"/>
    <property type="match status" value="1"/>
</dbReference>
<dbReference type="GO" id="GO:0006865">
    <property type="term" value="P:amino acid transport"/>
    <property type="evidence" value="ECO:0007669"/>
    <property type="project" value="UniProtKB-KW"/>
</dbReference>
<keyword evidence="3 9" id="KW-0813">Transport</keyword>
<dbReference type="InterPro" id="IPR000515">
    <property type="entry name" value="MetI-like"/>
</dbReference>
<organism evidence="11 12">
    <name type="scientific">Rhizobium etli bv. mimosae str. IE4771</name>
    <dbReference type="NCBI Taxonomy" id="1432050"/>
    <lineage>
        <taxon>Bacteria</taxon>
        <taxon>Pseudomonadati</taxon>
        <taxon>Pseudomonadota</taxon>
        <taxon>Alphaproteobacteria</taxon>
        <taxon>Hyphomicrobiales</taxon>
        <taxon>Rhizobiaceae</taxon>
        <taxon>Rhizobium/Agrobacterium group</taxon>
        <taxon>Rhizobium</taxon>
    </lineage>
</organism>
<feature type="transmembrane region" description="Helical" evidence="9">
    <location>
        <begin position="24"/>
        <end position="45"/>
    </location>
</feature>
<reference evidence="11 12" key="1">
    <citation type="submission" date="2013-12" db="EMBL/GenBank/DDBJ databases">
        <title>Complete genome sequence of Rhizobium etli bv. mimosae IE4771.</title>
        <authorList>
            <person name="Bustos P."/>
            <person name="Santamaria R.I."/>
            <person name="Lozano L."/>
            <person name="Ormeno-Orrillo E."/>
            <person name="Rogel M.A."/>
            <person name="Romero D."/>
            <person name="Cevallos M.A."/>
            <person name="Martinez-Romero E."/>
            <person name="Gonzalez V."/>
        </authorList>
    </citation>
    <scope>NUCLEOTIDE SEQUENCE [LARGE SCALE GENOMIC DNA]</scope>
    <source>
        <strain evidence="11 12">IE4771</strain>
    </source>
</reference>
<evidence type="ECO:0000256" key="9">
    <source>
        <dbReference type="RuleBase" id="RU363032"/>
    </source>
</evidence>
<feature type="transmembrane region" description="Helical" evidence="9">
    <location>
        <begin position="206"/>
        <end position="226"/>
    </location>
</feature>
<evidence type="ECO:0000256" key="8">
    <source>
        <dbReference type="ARBA" id="ARBA00023136"/>
    </source>
</evidence>
<keyword evidence="7 9" id="KW-1133">Transmembrane helix</keyword>
<dbReference type="InterPro" id="IPR035906">
    <property type="entry name" value="MetI-like_sf"/>
</dbReference>
<evidence type="ECO:0000256" key="1">
    <source>
        <dbReference type="ARBA" id="ARBA00004429"/>
    </source>
</evidence>
<proteinExistence type="inferred from homology"/>
<dbReference type="GO" id="GO:0043190">
    <property type="term" value="C:ATP-binding cassette (ABC) transporter complex"/>
    <property type="evidence" value="ECO:0007669"/>
    <property type="project" value="InterPro"/>
</dbReference>
<dbReference type="InterPro" id="IPR010065">
    <property type="entry name" value="AA_ABC_transptr_permease_3TM"/>
</dbReference>
<dbReference type="Proteomes" id="UP000027180">
    <property type="component" value="Chromosome"/>
</dbReference>
<keyword evidence="6" id="KW-0029">Amino-acid transport</keyword>
<dbReference type="NCBIfam" id="TIGR01726">
    <property type="entry name" value="HEQRo_perm_3TM"/>
    <property type="match status" value="1"/>
</dbReference>
<protein>
    <submittedName>
        <fullName evidence="11">Glutamate/glutamine/aspartate/asparagine ABC transporter permease protein BztB</fullName>
    </submittedName>
</protein>
<comment type="subcellular location">
    <subcellularLocation>
        <location evidence="1">Cell inner membrane</location>
        <topology evidence="1">Multi-pass membrane protein</topology>
    </subcellularLocation>
    <subcellularLocation>
        <location evidence="9">Cell membrane</location>
        <topology evidence="9">Multi-pass membrane protein</topology>
    </subcellularLocation>
</comment>
<evidence type="ECO:0000256" key="7">
    <source>
        <dbReference type="ARBA" id="ARBA00022989"/>
    </source>
</evidence>
<feature type="transmembrane region" description="Helical" evidence="9">
    <location>
        <begin position="247"/>
        <end position="265"/>
    </location>
</feature>
<evidence type="ECO:0000256" key="4">
    <source>
        <dbReference type="ARBA" id="ARBA00022475"/>
    </source>
</evidence>
<dbReference type="HOGENOM" id="CLU_019602_8_0_5"/>
<feature type="transmembrane region" description="Helical" evidence="9">
    <location>
        <begin position="285"/>
        <end position="311"/>
    </location>
</feature>
<evidence type="ECO:0000256" key="3">
    <source>
        <dbReference type="ARBA" id="ARBA00022448"/>
    </source>
</evidence>
<evidence type="ECO:0000256" key="2">
    <source>
        <dbReference type="ARBA" id="ARBA00010072"/>
    </source>
</evidence>
<dbReference type="AlphaFoldDB" id="A0A060HW93"/>
<dbReference type="EMBL" id="CP006986">
    <property type="protein sequence ID" value="AIC27203.1"/>
    <property type="molecule type" value="Genomic_DNA"/>
</dbReference>
<dbReference type="Gene3D" id="1.10.3720.10">
    <property type="entry name" value="MetI-like"/>
    <property type="match status" value="1"/>
</dbReference>
<keyword evidence="8 9" id="KW-0472">Membrane</keyword>
<feature type="transmembrane region" description="Helical" evidence="9">
    <location>
        <begin position="389"/>
        <end position="408"/>
    </location>
</feature>
<dbReference type="SUPFAM" id="SSF161098">
    <property type="entry name" value="MetI-like"/>
    <property type="match status" value="2"/>
</dbReference>